<organism evidence="1 2">
    <name type="scientific">Vararia minispora EC-137</name>
    <dbReference type="NCBI Taxonomy" id="1314806"/>
    <lineage>
        <taxon>Eukaryota</taxon>
        <taxon>Fungi</taxon>
        <taxon>Dikarya</taxon>
        <taxon>Basidiomycota</taxon>
        <taxon>Agaricomycotina</taxon>
        <taxon>Agaricomycetes</taxon>
        <taxon>Russulales</taxon>
        <taxon>Lachnocladiaceae</taxon>
        <taxon>Vararia</taxon>
    </lineage>
</organism>
<dbReference type="Proteomes" id="UP000814128">
    <property type="component" value="Unassembled WGS sequence"/>
</dbReference>
<reference evidence="1" key="1">
    <citation type="submission" date="2021-02" db="EMBL/GenBank/DDBJ databases">
        <authorList>
            <consortium name="DOE Joint Genome Institute"/>
            <person name="Ahrendt S."/>
            <person name="Looney B.P."/>
            <person name="Miyauchi S."/>
            <person name="Morin E."/>
            <person name="Drula E."/>
            <person name="Courty P.E."/>
            <person name="Chicoki N."/>
            <person name="Fauchery L."/>
            <person name="Kohler A."/>
            <person name="Kuo A."/>
            <person name="Labutti K."/>
            <person name="Pangilinan J."/>
            <person name="Lipzen A."/>
            <person name="Riley R."/>
            <person name="Andreopoulos W."/>
            <person name="He G."/>
            <person name="Johnson J."/>
            <person name="Barry K.W."/>
            <person name="Grigoriev I.V."/>
            <person name="Nagy L."/>
            <person name="Hibbett D."/>
            <person name="Henrissat B."/>
            <person name="Matheny P.B."/>
            <person name="Labbe J."/>
            <person name="Martin F."/>
        </authorList>
    </citation>
    <scope>NUCLEOTIDE SEQUENCE</scope>
    <source>
        <strain evidence="1">EC-137</strain>
    </source>
</reference>
<evidence type="ECO:0000313" key="1">
    <source>
        <dbReference type="EMBL" id="KAI0032827.1"/>
    </source>
</evidence>
<dbReference type="EMBL" id="MU273535">
    <property type="protein sequence ID" value="KAI0032827.1"/>
    <property type="molecule type" value="Genomic_DNA"/>
</dbReference>
<accession>A0ACB8QMB4</accession>
<proteinExistence type="predicted"/>
<name>A0ACB8QMB4_9AGAM</name>
<comment type="caution">
    <text evidence="1">The sequence shown here is derived from an EMBL/GenBank/DDBJ whole genome shotgun (WGS) entry which is preliminary data.</text>
</comment>
<protein>
    <submittedName>
        <fullName evidence="1">Nuclear protein</fullName>
    </submittedName>
</protein>
<reference evidence="1" key="2">
    <citation type="journal article" date="2022" name="New Phytol.">
        <title>Evolutionary transition to the ectomycorrhizal habit in the genomes of a hyperdiverse lineage of mushroom-forming fungi.</title>
        <authorList>
            <person name="Looney B."/>
            <person name="Miyauchi S."/>
            <person name="Morin E."/>
            <person name="Drula E."/>
            <person name="Courty P.E."/>
            <person name="Kohler A."/>
            <person name="Kuo A."/>
            <person name="LaButti K."/>
            <person name="Pangilinan J."/>
            <person name="Lipzen A."/>
            <person name="Riley R."/>
            <person name="Andreopoulos W."/>
            <person name="He G."/>
            <person name="Johnson J."/>
            <person name="Nolan M."/>
            <person name="Tritt A."/>
            <person name="Barry K.W."/>
            <person name="Grigoriev I.V."/>
            <person name="Nagy L.G."/>
            <person name="Hibbett D."/>
            <person name="Henrissat B."/>
            <person name="Matheny P.B."/>
            <person name="Labbe J."/>
            <person name="Martin F.M."/>
        </authorList>
    </citation>
    <scope>NUCLEOTIDE SEQUENCE</scope>
    <source>
        <strain evidence="1">EC-137</strain>
    </source>
</reference>
<feature type="non-terminal residue" evidence="1">
    <location>
        <position position="1"/>
    </location>
</feature>
<gene>
    <name evidence="1" type="ORF">K488DRAFT_49033</name>
</gene>
<evidence type="ECO:0000313" key="2">
    <source>
        <dbReference type="Proteomes" id="UP000814128"/>
    </source>
</evidence>
<sequence length="673" mass="73002">LTVGSTLGQISELFSKVKSINAKHGKFDLVLCVGDFFGPMKGEGDFNADVVALLDGKLEAPLPCYIMAGEHPIPQPVIEKFAKTGGELCLNVFLLGKSAIFTTAEGLRIACLGGTYEPNIYHGSELPQASGFTSPYFNAQTVSKLLSSTLTSSAPRGTSLASIMSTSAVSPLVDILISHTWPAAITEFSELPLPSSSLACIGAPPVDEVVLKTKPRYILASGGGQPPYFWEREPFVWDDEGGRVSRFIGLGAFGCEPTTGKKQRWFYAFSIAPHTAVQQPRPLNVTKNPFTGAPRRQSKRPLDGGEDFRWGQTGKRIRTGACFPGGEQGKPPLGYRCKRCDSAEHFINDCPERQKPPEGYVCRICNTPGHLVRDCPTRHAVGDTGGRKPPEGYVCRACASEAHYIDDCPLVRDRRGEQGHDPHEHGGRGRGRRPPPREIGPGECWFCLSNPALAKHLIVAIGSECYLTLPKGQLVPTHTARDAPPGAQIPNVPGGGHLLIVPIAHFTTLSSIPAELRTSVLGETAKYKTALRAFYSKHHTAGVFFEVGRLSAKGGHAHVQAVPIPLSISKDVERAFREAGEIKGVAFEDEAPDSPMPGTEAGSYFRVELPDGRRIVHWMREGAPFSLQFGRRQVLASLMKLEDRVDWKECSDDEDKADAQAFKTAFAPFDPSS</sequence>
<keyword evidence="2" id="KW-1185">Reference proteome</keyword>